<feature type="region of interest" description="Disordered" evidence="1">
    <location>
        <begin position="1"/>
        <end position="41"/>
    </location>
</feature>
<proteinExistence type="predicted"/>
<comment type="caution">
    <text evidence="2">The sequence shown here is derived from an EMBL/GenBank/DDBJ whole genome shotgun (WGS) entry which is preliminary data.</text>
</comment>
<gene>
    <name evidence="2" type="ORF">QE405_000853</name>
</gene>
<feature type="compositionally biased region" description="Polar residues" evidence="1">
    <location>
        <begin position="1"/>
        <end position="18"/>
    </location>
</feature>
<evidence type="ECO:0000313" key="2">
    <source>
        <dbReference type="EMBL" id="MDQ1103569.1"/>
    </source>
</evidence>
<dbReference type="EMBL" id="JAUTAN010000001">
    <property type="protein sequence ID" value="MDQ1103569.1"/>
    <property type="molecule type" value="Genomic_DNA"/>
</dbReference>
<reference evidence="2" key="1">
    <citation type="submission" date="2023-07" db="EMBL/GenBank/DDBJ databases">
        <title>Functional and genomic diversity of the sorghum phyllosphere microbiome.</title>
        <authorList>
            <person name="Shade A."/>
        </authorList>
    </citation>
    <scope>NUCLEOTIDE SEQUENCE</scope>
    <source>
        <strain evidence="2">SORGH_AS_1067</strain>
    </source>
</reference>
<sequence length="199" mass="21348">MTTTDRQPTPSTGPTSASGPDGPGTHRGSVVPFTGRRPTSPVRDAVQGTLALDLVPALDPPPPAPQRTGPAVAGPGADVVRVDLRRRRRLESWAHRYVQAAVEIAGGDRPASQLLRWTAAPVHTDLARRGHLVARASVRGGGRSRDVVRPQVRSVHAGFVADDVAEISAHVRYGQRSRAVAARFEERAERWICTALEFA</sequence>
<dbReference type="InterPro" id="IPR045596">
    <property type="entry name" value="DUF6459"/>
</dbReference>
<accession>A0AAJ1X1M2</accession>
<evidence type="ECO:0000313" key="3">
    <source>
        <dbReference type="Proteomes" id="UP001239215"/>
    </source>
</evidence>
<dbReference type="Pfam" id="PF20060">
    <property type="entry name" value="DUF6459"/>
    <property type="match status" value="1"/>
</dbReference>
<dbReference type="AlphaFoldDB" id="A0AAJ1X1M2"/>
<feature type="region of interest" description="Disordered" evidence="1">
    <location>
        <begin position="54"/>
        <end position="75"/>
    </location>
</feature>
<dbReference type="Proteomes" id="UP001239215">
    <property type="component" value="Unassembled WGS sequence"/>
</dbReference>
<name>A0AAJ1X1M2_9ACTN</name>
<dbReference type="RefSeq" id="WP_307198983.1">
    <property type="nucleotide sequence ID" value="NZ_JAUTAN010000001.1"/>
</dbReference>
<evidence type="ECO:0000256" key="1">
    <source>
        <dbReference type="SAM" id="MobiDB-lite"/>
    </source>
</evidence>
<protein>
    <submittedName>
        <fullName evidence="2">Uncharacterized protein</fullName>
    </submittedName>
</protein>
<organism evidence="2 3">
    <name type="scientific">Nocardioides zeae</name>
    <dbReference type="NCBI Taxonomy" id="1457234"/>
    <lineage>
        <taxon>Bacteria</taxon>
        <taxon>Bacillati</taxon>
        <taxon>Actinomycetota</taxon>
        <taxon>Actinomycetes</taxon>
        <taxon>Propionibacteriales</taxon>
        <taxon>Nocardioidaceae</taxon>
        <taxon>Nocardioides</taxon>
    </lineage>
</organism>